<comment type="caution">
    <text evidence="1">The sequence shown here is derived from an EMBL/GenBank/DDBJ whole genome shotgun (WGS) entry which is preliminary data.</text>
</comment>
<sequence>MPDVLAAPVEPRILDELGPLELWTTTVTVARAATKAGRDRLGRLSGRFRAAERIRAHAGRLLDPAYLTFERQVGLDPTVPPTVLERDAREVVVTGQLMPSHPVADVRLAILAEVGVPLGALDAARTTGPWSLRTVVGGESYRGGGVVAANDLVVADAVGPVAPVVGDPPGDLAAGPRTRDVVLYAVRVPGIASWEVSEAVWRAATYLSAT</sequence>
<accession>A0ABV9YER6</accession>
<dbReference type="EMBL" id="JBHSIV010000001">
    <property type="protein sequence ID" value="MFC5060889.1"/>
    <property type="molecule type" value="Genomic_DNA"/>
</dbReference>
<gene>
    <name evidence="1" type="ORF">ACFPBZ_01620</name>
</gene>
<protein>
    <submittedName>
        <fullName evidence="1">Uncharacterized protein</fullName>
    </submittedName>
</protein>
<evidence type="ECO:0000313" key="2">
    <source>
        <dbReference type="Proteomes" id="UP001595947"/>
    </source>
</evidence>
<evidence type="ECO:0000313" key="1">
    <source>
        <dbReference type="EMBL" id="MFC5060889.1"/>
    </source>
</evidence>
<keyword evidence="2" id="KW-1185">Reference proteome</keyword>
<dbReference type="Proteomes" id="UP001595947">
    <property type="component" value="Unassembled WGS sequence"/>
</dbReference>
<organism evidence="1 2">
    <name type="scientific">Actinomycetospora atypica</name>
    <dbReference type="NCBI Taxonomy" id="1290095"/>
    <lineage>
        <taxon>Bacteria</taxon>
        <taxon>Bacillati</taxon>
        <taxon>Actinomycetota</taxon>
        <taxon>Actinomycetes</taxon>
        <taxon>Pseudonocardiales</taxon>
        <taxon>Pseudonocardiaceae</taxon>
        <taxon>Actinomycetospora</taxon>
    </lineage>
</organism>
<proteinExistence type="predicted"/>
<name>A0ABV9YER6_9PSEU</name>
<reference evidence="2" key="1">
    <citation type="journal article" date="2019" name="Int. J. Syst. Evol. Microbiol.">
        <title>The Global Catalogue of Microorganisms (GCM) 10K type strain sequencing project: providing services to taxonomists for standard genome sequencing and annotation.</title>
        <authorList>
            <consortium name="The Broad Institute Genomics Platform"/>
            <consortium name="The Broad Institute Genome Sequencing Center for Infectious Disease"/>
            <person name="Wu L."/>
            <person name="Ma J."/>
        </authorList>
    </citation>
    <scope>NUCLEOTIDE SEQUENCE [LARGE SCALE GENOMIC DNA]</scope>
    <source>
        <strain evidence="2">CGMCC 4.7093</strain>
    </source>
</reference>
<dbReference type="RefSeq" id="WP_378034222.1">
    <property type="nucleotide sequence ID" value="NZ_JBHSIV010000001.1"/>
</dbReference>
<dbReference type="SUPFAM" id="SSF56037">
    <property type="entry name" value="PheT/TilS domain"/>
    <property type="match status" value="1"/>
</dbReference>